<dbReference type="RefSeq" id="WP_016654483.1">
    <property type="nucleotide sequence ID" value="NZ_KE340348.1"/>
</dbReference>
<feature type="transmembrane region" description="Helical" evidence="1">
    <location>
        <begin position="158"/>
        <end position="176"/>
    </location>
</feature>
<keyword evidence="3" id="KW-1185">Reference proteome</keyword>
<dbReference type="EMBL" id="ATGI01000001">
    <property type="protein sequence ID" value="EPF81697.1"/>
    <property type="molecule type" value="Genomic_DNA"/>
</dbReference>
<dbReference type="STRING" id="632955.GCA_000829675_02841"/>
<protein>
    <recommendedName>
        <fullName evidence="4">YitT family protein</fullName>
    </recommendedName>
</protein>
<dbReference type="Proteomes" id="UP000014568">
    <property type="component" value="Unassembled WGS sequence"/>
</dbReference>
<feature type="transmembrane region" description="Helical" evidence="1">
    <location>
        <begin position="42"/>
        <end position="65"/>
    </location>
</feature>
<dbReference type="PANTHER" id="PTHR40078">
    <property type="entry name" value="INTEGRAL MEMBRANE PROTEIN-RELATED"/>
    <property type="match status" value="1"/>
</dbReference>
<reference evidence="2 3" key="1">
    <citation type="submission" date="2013-06" db="EMBL/GenBank/DDBJ databases">
        <title>The Genome Sequence of Acinetobacter rudis CIP 110305.</title>
        <authorList>
            <consortium name="The Broad Institute Genome Sequencing Platform"/>
            <consortium name="The Broad Institute Genome Sequencing Center for Infectious Disease"/>
            <person name="Cerqueira G."/>
            <person name="Feldgarden M."/>
            <person name="Courvalin P."/>
            <person name="Perichon B."/>
            <person name="Grillot-Courvalin C."/>
            <person name="Clermont D."/>
            <person name="Rocha E."/>
            <person name="Yoon E.-J."/>
            <person name="Nemec A."/>
            <person name="Young S.K."/>
            <person name="Zeng Q."/>
            <person name="Gargeya S."/>
            <person name="Fitzgerald M."/>
            <person name="Abouelleil A."/>
            <person name="Alvarado L."/>
            <person name="Berlin A.M."/>
            <person name="Chapman S.B."/>
            <person name="Dewar J."/>
            <person name="Goldberg J."/>
            <person name="Griggs A."/>
            <person name="Gujja S."/>
            <person name="Hansen M."/>
            <person name="Howarth C."/>
            <person name="Imamovic A."/>
            <person name="Larimer J."/>
            <person name="McCowan C."/>
            <person name="Murphy C."/>
            <person name="Pearson M."/>
            <person name="Priest M."/>
            <person name="Roberts A."/>
            <person name="Saif S."/>
            <person name="Shea T."/>
            <person name="Sykes S."/>
            <person name="Wortman J."/>
            <person name="Nusbaum C."/>
            <person name="Birren B."/>
        </authorList>
    </citation>
    <scope>NUCLEOTIDE SEQUENCE [LARGE SCALE GENOMIC DNA]</scope>
    <source>
        <strain evidence="2 3">CIP 110305</strain>
    </source>
</reference>
<dbReference type="PANTHER" id="PTHR40078:SF1">
    <property type="entry name" value="INTEGRAL MEMBRANE PROTEIN"/>
    <property type="match status" value="1"/>
</dbReference>
<dbReference type="HOGENOM" id="CLU_083843_2_0_6"/>
<feature type="transmembrane region" description="Helical" evidence="1">
    <location>
        <begin position="77"/>
        <end position="98"/>
    </location>
</feature>
<name>S3NQ37_9GAMM</name>
<feature type="transmembrane region" description="Helical" evidence="1">
    <location>
        <begin position="188"/>
        <end position="207"/>
    </location>
</feature>
<dbReference type="PATRIC" id="fig|421052.3.peg.27"/>
<organism evidence="2 3">
    <name type="scientific">Acinetobacter rudis CIP 110305</name>
    <dbReference type="NCBI Taxonomy" id="421052"/>
    <lineage>
        <taxon>Bacteria</taxon>
        <taxon>Pseudomonadati</taxon>
        <taxon>Pseudomonadota</taxon>
        <taxon>Gammaproteobacteria</taxon>
        <taxon>Moraxellales</taxon>
        <taxon>Moraxellaceae</taxon>
        <taxon>Acinetobacter</taxon>
    </lineage>
</organism>
<dbReference type="eggNOG" id="COG2364">
    <property type="taxonomic scope" value="Bacteria"/>
</dbReference>
<sequence>MPVRFIPRLLLLVSGLCVLSFGVALSIRSNLGTSPISSVPYAFSHIIALSVGTLTIIHHIIMILLQMLILGKKFQWIQWLQLPVGMAFGFFIDTTLWLTQSWMIESYFIQLAFCLLSCLFTAIGVCMILRAGLIYLAAEGLFFACAERFNKSFGFCKTTGDISLVLIAVISSYLYLHEVVGVREGTVITALLVGSMVKLLMPYFHFLDFTQNKSKEISKHAS</sequence>
<evidence type="ECO:0000313" key="3">
    <source>
        <dbReference type="Proteomes" id="UP000014568"/>
    </source>
</evidence>
<accession>S3NQ37</accession>
<gene>
    <name evidence="2" type="ORF">F945_00032</name>
</gene>
<proteinExistence type="predicted"/>
<keyword evidence="1" id="KW-0472">Membrane</keyword>
<dbReference type="InterPro" id="IPR038750">
    <property type="entry name" value="YczE/YyaS-like"/>
</dbReference>
<comment type="caution">
    <text evidence="2">The sequence shown here is derived from an EMBL/GenBank/DDBJ whole genome shotgun (WGS) entry which is preliminary data.</text>
</comment>
<feature type="transmembrane region" description="Helical" evidence="1">
    <location>
        <begin position="110"/>
        <end position="137"/>
    </location>
</feature>
<dbReference type="OrthoDB" id="87655at2"/>
<keyword evidence="1" id="KW-1133">Transmembrane helix</keyword>
<keyword evidence="1" id="KW-0812">Transmembrane</keyword>
<evidence type="ECO:0000313" key="2">
    <source>
        <dbReference type="EMBL" id="EPF81697.1"/>
    </source>
</evidence>
<dbReference type="AlphaFoldDB" id="S3NQ37"/>
<evidence type="ECO:0000256" key="1">
    <source>
        <dbReference type="SAM" id="Phobius"/>
    </source>
</evidence>
<dbReference type="Pfam" id="PF19700">
    <property type="entry name" value="DUF6198"/>
    <property type="match status" value="1"/>
</dbReference>
<evidence type="ECO:0008006" key="4">
    <source>
        <dbReference type="Google" id="ProtNLM"/>
    </source>
</evidence>